<feature type="compositionally biased region" description="Low complexity" evidence="1">
    <location>
        <begin position="154"/>
        <end position="163"/>
    </location>
</feature>
<proteinExistence type="predicted"/>
<gene>
    <name evidence="2" type="ORF">J2X09_003904</name>
</gene>
<reference evidence="2 3" key="1">
    <citation type="submission" date="2023-07" db="EMBL/GenBank/DDBJ databases">
        <title>Sorghum-associated microbial communities from plants grown in Nebraska, USA.</title>
        <authorList>
            <person name="Schachtman D."/>
        </authorList>
    </citation>
    <scope>NUCLEOTIDE SEQUENCE [LARGE SCALE GENOMIC DNA]</scope>
    <source>
        <strain evidence="2 3">BE240</strain>
    </source>
</reference>
<dbReference type="EMBL" id="JAVDWE010000012">
    <property type="protein sequence ID" value="MDR7096149.1"/>
    <property type="molecule type" value="Genomic_DNA"/>
</dbReference>
<feature type="region of interest" description="Disordered" evidence="1">
    <location>
        <begin position="78"/>
        <end position="163"/>
    </location>
</feature>
<accession>A0ABU1VF94</accession>
<dbReference type="RefSeq" id="WP_204734928.1">
    <property type="nucleotide sequence ID" value="NZ_JAVDWE010000012.1"/>
</dbReference>
<name>A0ABU1VF94_9BURK</name>
<feature type="compositionally biased region" description="Low complexity" evidence="1">
    <location>
        <begin position="85"/>
        <end position="121"/>
    </location>
</feature>
<comment type="caution">
    <text evidence="2">The sequence shown here is derived from an EMBL/GenBank/DDBJ whole genome shotgun (WGS) entry which is preliminary data.</text>
</comment>
<keyword evidence="3" id="KW-1185">Reference proteome</keyword>
<evidence type="ECO:0000256" key="1">
    <source>
        <dbReference type="SAM" id="MobiDB-lite"/>
    </source>
</evidence>
<sequence length="163" mass="16576">MASQSSKTSPKKPKLVRDSFTIPKTEFAAIDKLKSRAVALGTSVKKSELLRAGLMALQSLNDAAYKAALAAVPTLKTGRPTVSTKAPKAVAKPATPAAAKPPVQPAAPVAAKPATKAAARPAARKPAAKTASQPGVKAAAKPAVKAAAKRPATRRTMPARKSA</sequence>
<dbReference type="Proteomes" id="UP001265550">
    <property type="component" value="Unassembled WGS sequence"/>
</dbReference>
<feature type="compositionally biased region" description="Low complexity" evidence="1">
    <location>
        <begin position="128"/>
        <end position="146"/>
    </location>
</feature>
<evidence type="ECO:0000313" key="3">
    <source>
        <dbReference type="Proteomes" id="UP001265550"/>
    </source>
</evidence>
<evidence type="ECO:0000313" key="2">
    <source>
        <dbReference type="EMBL" id="MDR7096149.1"/>
    </source>
</evidence>
<organism evidence="2 3">
    <name type="scientific">Hydrogenophaga laconesensis</name>
    <dbReference type="NCBI Taxonomy" id="1805971"/>
    <lineage>
        <taxon>Bacteria</taxon>
        <taxon>Pseudomonadati</taxon>
        <taxon>Pseudomonadota</taxon>
        <taxon>Betaproteobacteria</taxon>
        <taxon>Burkholderiales</taxon>
        <taxon>Comamonadaceae</taxon>
        <taxon>Hydrogenophaga</taxon>
    </lineage>
</organism>
<protein>
    <submittedName>
        <fullName evidence="2">Membrane protein</fullName>
    </submittedName>
</protein>